<reference evidence="1" key="1">
    <citation type="journal article" date="2020" name="Nature">
        <title>Giant virus diversity and host interactions through global metagenomics.</title>
        <authorList>
            <person name="Schulz F."/>
            <person name="Roux S."/>
            <person name="Paez-Espino D."/>
            <person name="Jungbluth S."/>
            <person name="Walsh D.A."/>
            <person name="Denef V.J."/>
            <person name="McMahon K.D."/>
            <person name="Konstantinidis K.T."/>
            <person name="Eloe-Fadrosh E.A."/>
            <person name="Kyrpides N.C."/>
            <person name="Woyke T."/>
        </authorList>
    </citation>
    <scope>NUCLEOTIDE SEQUENCE</scope>
    <source>
        <strain evidence="1">GVMAG-S-ERX556101-89</strain>
    </source>
</reference>
<dbReference type="EMBL" id="MN738829">
    <property type="protein sequence ID" value="QHT38330.1"/>
    <property type="molecule type" value="Genomic_DNA"/>
</dbReference>
<dbReference type="AlphaFoldDB" id="A0A6C0FEP2"/>
<name>A0A6C0FEP2_9ZZZZ</name>
<accession>A0A6C0FEP2</accession>
<organism evidence="1">
    <name type="scientific">viral metagenome</name>
    <dbReference type="NCBI Taxonomy" id="1070528"/>
    <lineage>
        <taxon>unclassified sequences</taxon>
        <taxon>metagenomes</taxon>
        <taxon>organismal metagenomes</taxon>
    </lineage>
</organism>
<protein>
    <submittedName>
        <fullName evidence="1">Uncharacterized protein</fullName>
    </submittedName>
</protein>
<proteinExistence type="predicted"/>
<sequence>MSTTCSLCGIRGDGRKITSCANEFRKPVCSSRATMRGQDDLTERRCAQRCFILSEFGSTLEEWSGICWWGNILHISDDSSMCKMRDERAKWFKETAGDTVLAEIQNKLSADLSLYTQEAHNISRKHARNLKLKEGNILLKIEKTKQEEINIYEKTRIAFRNQSQDRKEIWEIASKGISNLCGPRENFQIPCEEWETSRDEMEFQKIIEKPSPAIKIIIDQKFEKSMESIMDILDEHKEQMPEGTYIALCNSAKQVWESAI</sequence>
<evidence type="ECO:0000313" key="1">
    <source>
        <dbReference type="EMBL" id="QHT38330.1"/>
    </source>
</evidence>